<reference evidence="2" key="1">
    <citation type="submission" date="2014-11" db="EMBL/GenBank/DDBJ databases">
        <authorList>
            <person name="Amaro Gonzalez C."/>
        </authorList>
    </citation>
    <scope>NUCLEOTIDE SEQUENCE</scope>
</reference>
<feature type="region of interest" description="Disordered" evidence="1">
    <location>
        <begin position="1"/>
        <end position="23"/>
    </location>
</feature>
<evidence type="ECO:0000313" key="2">
    <source>
        <dbReference type="EMBL" id="JAH09109.1"/>
    </source>
</evidence>
<accession>A0A0E9PX84</accession>
<dbReference type="AlphaFoldDB" id="A0A0E9PX84"/>
<name>A0A0E9PX84_ANGAN</name>
<feature type="compositionally biased region" description="Basic and acidic residues" evidence="1">
    <location>
        <begin position="13"/>
        <end position="23"/>
    </location>
</feature>
<proteinExistence type="predicted"/>
<protein>
    <submittedName>
        <fullName evidence="2">Uncharacterized protein</fullName>
    </submittedName>
</protein>
<dbReference type="EMBL" id="GBXM01099468">
    <property type="protein sequence ID" value="JAH09109.1"/>
    <property type="molecule type" value="Transcribed_RNA"/>
</dbReference>
<evidence type="ECO:0000256" key="1">
    <source>
        <dbReference type="SAM" id="MobiDB-lite"/>
    </source>
</evidence>
<sequence length="23" mass="2654">MNNVSTGSTKNNEQLHDRLNYSM</sequence>
<feature type="compositionally biased region" description="Polar residues" evidence="1">
    <location>
        <begin position="1"/>
        <end position="12"/>
    </location>
</feature>
<organism evidence="2">
    <name type="scientific">Anguilla anguilla</name>
    <name type="common">European freshwater eel</name>
    <name type="synonym">Muraena anguilla</name>
    <dbReference type="NCBI Taxonomy" id="7936"/>
    <lineage>
        <taxon>Eukaryota</taxon>
        <taxon>Metazoa</taxon>
        <taxon>Chordata</taxon>
        <taxon>Craniata</taxon>
        <taxon>Vertebrata</taxon>
        <taxon>Euteleostomi</taxon>
        <taxon>Actinopterygii</taxon>
        <taxon>Neopterygii</taxon>
        <taxon>Teleostei</taxon>
        <taxon>Anguilliformes</taxon>
        <taxon>Anguillidae</taxon>
        <taxon>Anguilla</taxon>
    </lineage>
</organism>
<reference evidence="2" key="2">
    <citation type="journal article" date="2015" name="Fish Shellfish Immunol.">
        <title>Early steps in the European eel (Anguilla anguilla)-Vibrio vulnificus interaction in the gills: Role of the RtxA13 toxin.</title>
        <authorList>
            <person name="Callol A."/>
            <person name="Pajuelo D."/>
            <person name="Ebbesson L."/>
            <person name="Teles M."/>
            <person name="MacKenzie S."/>
            <person name="Amaro C."/>
        </authorList>
    </citation>
    <scope>NUCLEOTIDE SEQUENCE</scope>
</reference>